<evidence type="ECO:0000313" key="3">
    <source>
        <dbReference type="Proteomes" id="UP000500826"/>
    </source>
</evidence>
<accession>A0ABX6P6U0</accession>
<reference evidence="2 3" key="1">
    <citation type="submission" date="2020-05" db="EMBL/GenBank/DDBJ databases">
        <title>Ramlibacter rhizophilus sp. nov., isolated from rhizosphere soil of national flower Mugunghwa from South Korea.</title>
        <authorList>
            <person name="Zheng-Fei Y."/>
            <person name="Huan T."/>
        </authorList>
    </citation>
    <scope>NUCLEOTIDE SEQUENCE [LARGE SCALE GENOMIC DNA]</scope>
    <source>
        <strain evidence="2 3">H242</strain>
    </source>
</reference>
<sequence length="111" mass="12048">MATRDAFAGYCAELLSPLGPVRVKRMFGGHGIYVDDLFMAIVVGETLYLKVDAQTRPRFEAEGCAPFTYTAKGRGRVSLGYHAAPAEAMDSPALMRPWAALALQAALRARK</sequence>
<dbReference type="InterPro" id="IPR047525">
    <property type="entry name" value="TfoX-like"/>
</dbReference>
<name>A0ABX6P6U0_9BURK</name>
<gene>
    <name evidence="2" type="ORF">HK414_12315</name>
</gene>
<dbReference type="SUPFAM" id="SSF159894">
    <property type="entry name" value="YgaC/TfoX-N like"/>
    <property type="match status" value="1"/>
</dbReference>
<keyword evidence="3" id="KW-1185">Reference proteome</keyword>
<dbReference type="EMBL" id="CP053418">
    <property type="protein sequence ID" value="QJW85800.1"/>
    <property type="molecule type" value="Genomic_DNA"/>
</dbReference>
<dbReference type="Pfam" id="PF04993">
    <property type="entry name" value="TfoX_N"/>
    <property type="match status" value="1"/>
</dbReference>
<protein>
    <submittedName>
        <fullName evidence="2">TfoX/Sxy family protein</fullName>
    </submittedName>
</protein>
<evidence type="ECO:0000259" key="1">
    <source>
        <dbReference type="Pfam" id="PF04993"/>
    </source>
</evidence>
<dbReference type="PANTHER" id="PTHR36121">
    <property type="entry name" value="PROTEIN SXY"/>
    <property type="match status" value="1"/>
</dbReference>
<dbReference type="InterPro" id="IPR007076">
    <property type="entry name" value="TfoX_N"/>
</dbReference>
<dbReference type="Gene3D" id="3.30.1460.30">
    <property type="entry name" value="YgaC/TfoX-N like chaperone"/>
    <property type="match status" value="1"/>
</dbReference>
<dbReference type="PANTHER" id="PTHR36121:SF1">
    <property type="entry name" value="PROTEIN SXY"/>
    <property type="match status" value="1"/>
</dbReference>
<evidence type="ECO:0000313" key="2">
    <source>
        <dbReference type="EMBL" id="QJW85800.1"/>
    </source>
</evidence>
<dbReference type="Proteomes" id="UP000500826">
    <property type="component" value="Chromosome"/>
</dbReference>
<feature type="domain" description="TfoX N-terminal" evidence="1">
    <location>
        <begin position="13"/>
        <end position="106"/>
    </location>
</feature>
<organism evidence="2 3">
    <name type="scientific">Ramlibacter terrae</name>
    <dbReference type="NCBI Taxonomy" id="2732511"/>
    <lineage>
        <taxon>Bacteria</taxon>
        <taxon>Pseudomonadati</taxon>
        <taxon>Pseudomonadota</taxon>
        <taxon>Betaproteobacteria</taxon>
        <taxon>Burkholderiales</taxon>
        <taxon>Comamonadaceae</taxon>
        <taxon>Ramlibacter</taxon>
    </lineage>
</organism>
<proteinExistence type="predicted"/>